<dbReference type="EMBL" id="JASBAO010000001">
    <property type="protein sequence ID" value="MDI2089790.1"/>
    <property type="molecule type" value="Genomic_DNA"/>
</dbReference>
<protein>
    <recommendedName>
        <fullName evidence="1">ATP-dependent Clp protease adapter protein ClpS</fullName>
    </recommendedName>
</protein>
<proteinExistence type="inferred from homology"/>
<feature type="domain" description="Adaptor protein ClpS core" evidence="2">
    <location>
        <begin position="31"/>
        <end position="110"/>
    </location>
</feature>
<keyword evidence="3" id="KW-0645">Protease</keyword>
<accession>A0ABT6PY60</accession>
<dbReference type="Gene3D" id="3.30.1390.10">
    <property type="match status" value="1"/>
</dbReference>
<reference evidence="3" key="1">
    <citation type="submission" date="2023-05" db="EMBL/GenBank/DDBJ databases">
        <title>Whole genome sequence of Commensalibacter sp.</title>
        <authorList>
            <person name="Charoenyingcharoen P."/>
            <person name="Yukphan P."/>
        </authorList>
    </citation>
    <scope>NUCLEOTIDE SEQUENCE</scope>
    <source>
        <strain evidence="3">TBRC 16381</strain>
    </source>
</reference>
<comment type="caution">
    <text evidence="3">The sequence shown here is derived from an EMBL/GenBank/DDBJ whole genome shotgun (WGS) entry which is preliminary data.</text>
</comment>
<dbReference type="SUPFAM" id="SSF54736">
    <property type="entry name" value="ClpS-like"/>
    <property type="match status" value="1"/>
</dbReference>
<dbReference type="GO" id="GO:0006508">
    <property type="term" value="P:proteolysis"/>
    <property type="evidence" value="ECO:0007669"/>
    <property type="project" value="UniProtKB-KW"/>
</dbReference>
<evidence type="ECO:0000313" key="4">
    <source>
        <dbReference type="Proteomes" id="UP001431634"/>
    </source>
</evidence>
<dbReference type="NCBIfam" id="NF000672">
    <property type="entry name" value="PRK00033.1-5"/>
    <property type="match status" value="1"/>
</dbReference>
<dbReference type="PANTHER" id="PTHR33473:SF19">
    <property type="entry name" value="ATP-DEPENDENT CLP PROTEASE ADAPTER PROTEIN CLPS"/>
    <property type="match status" value="1"/>
</dbReference>
<dbReference type="GO" id="GO:0008233">
    <property type="term" value="F:peptidase activity"/>
    <property type="evidence" value="ECO:0007669"/>
    <property type="project" value="UniProtKB-KW"/>
</dbReference>
<comment type="function">
    <text evidence="1">Involved in the modulation of the specificity of the ClpAP-mediated ATP-dependent protein degradation.</text>
</comment>
<name>A0ABT6PY60_9PROT</name>
<dbReference type="Proteomes" id="UP001431634">
    <property type="component" value="Unassembled WGS sequence"/>
</dbReference>
<dbReference type="PANTHER" id="PTHR33473">
    <property type="entry name" value="ATP-DEPENDENT CLP PROTEASE ADAPTER PROTEIN CLPS1, CHLOROPLASTIC"/>
    <property type="match status" value="1"/>
</dbReference>
<evidence type="ECO:0000313" key="3">
    <source>
        <dbReference type="EMBL" id="MDI2089790.1"/>
    </source>
</evidence>
<evidence type="ECO:0000256" key="1">
    <source>
        <dbReference type="HAMAP-Rule" id="MF_00302"/>
    </source>
</evidence>
<organism evidence="3 4">
    <name type="scientific">Commensalibacter oyaizuii</name>
    <dbReference type="NCBI Taxonomy" id="3043873"/>
    <lineage>
        <taxon>Bacteria</taxon>
        <taxon>Pseudomonadati</taxon>
        <taxon>Pseudomonadota</taxon>
        <taxon>Alphaproteobacteria</taxon>
        <taxon>Acetobacterales</taxon>
        <taxon>Acetobacteraceae</taxon>
    </lineage>
</organism>
<evidence type="ECO:0000259" key="2">
    <source>
        <dbReference type="Pfam" id="PF02617"/>
    </source>
</evidence>
<keyword evidence="4" id="KW-1185">Reference proteome</keyword>
<comment type="subunit">
    <text evidence="1">Binds to the N-terminal domain of the chaperone ClpA.</text>
</comment>
<keyword evidence="3" id="KW-0378">Hydrolase</keyword>
<sequence length="114" mass="13207">MTFCTLNNTSHLDKHCQILNSPDTVTLQQVKKPPMYKVIMLNDDYTPMDFVVHILETIFQKSTEDAITIMFEIHQKGIGICGIFTYEIAETKINHVLQLAKHHQYPLQCTLEKE</sequence>
<dbReference type="InterPro" id="IPR014719">
    <property type="entry name" value="Ribosomal_bL12_C/ClpS-like"/>
</dbReference>
<dbReference type="InterPro" id="IPR022935">
    <property type="entry name" value="ClpS"/>
</dbReference>
<dbReference type="RefSeq" id="WP_281446968.1">
    <property type="nucleotide sequence ID" value="NZ_JASBAO010000001.1"/>
</dbReference>
<gene>
    <name evidence="1 3" type="primary">clpS</name>
    <name evidence="3" type="ORF">QJV27_00105</name>
</gene>
<dbReference type="HAMAP" id="MF_00302">
    <property type="entry name" value="ClpS"/>
    <property type="match status" value="1"/>
</dbReference>
<comment type="similarity">
    <text evidence="1">Belongs to the ClpS family.</text>
</comment>
<dbReference type="Pfam" id="PF02617">
    <property type="entry name" value="ClpS"/>
    <property type="match status" value="1"/>
</dbReference>
<dbReference type="InterPro" id="IPR003769">
    <property type="entry name" value="ClpS_core"/>
</dbReference>